<protein>
    <submittedName>
        <fullName evidence="1">Uncharacterized protein</fullName>
    </submittedName>
</protein>
<organism evidence="1">
    <name type="scientific">marine sediment metagenome</name>
    <dbReference type="NCBI Taxonomy" id="412755"/>
    <lineage>
        <taxon>unclassified sequences</taxon>
        <taxon>metagenomes</taxon>
        <taxon>ecological metagenomes</taxon>
    </lineage>
</organism>
<sequence length="45" mass="5326">MVEDPKVYCPEEDRMVPIWWCAGSFWKRRARCPELIVATIKTAEN</sequence>
<name>X1DZN7_9ZZZZ</name>
<evidence type="ECO:0000313" key="1">
    <source>
        <dbReference type="EMBL" id="GAH26456.1"/>
    </source>
</evidence>
<comment type="caution">
    <text evidence="1">The sequence shown here is derived from an EMBL/GenBank/DDBJ whole genome shotgun (WGS) entry which is preliminary data.</text>
</comment>
<proteinExistence type="predicted"/>
<feature type="non-terminal residue" evidence="1">
    <location>
        <position position="45"/>
    </location>
</feature>
<dbReference type="EMBL" id="BART01041502">
    <property type="protein sequence ID" value="GAH26456.1"/>
    <property type="molecule type" value="Genomic_DNA"/>
</dbReference>
<gene>
    <name evidence="1" type="ORF">S01H4_66738</name>
</gene>
<reference evidence="1" key="1">
    <citation type="journal article" date="2014" name="Front. Microbiol.">
        <title>High frequency of phylogenetically diverse reductive dehalogenase-homologous genes in deep subseafloor sedimentary metagenomes.</title>
        <authorList>
            <person name="Kawai M."/>
            <person name="Futagami T."/>
            <person name="Toyoda A."/>
            <person name="Takaki Y."/>
            <person name="Nishi S."/>
            <person name="Hori S."/>
            <person name="Arai W."/>
            <person name="Tsubouchi T."/>
            <person name="Morono Y."/>
            <person name="Uchiyama I."/>
            <person name="Ito T."/>
            <person name="Fujiyama A."/>
            <person name="Inagaki F."/>
            <person name="Takami H."/>
        </authorList>
    </citation>
    <scope>NUCLEOTIDE SEQUENCE</scope>
    <source>
        <strain evidence="1">Expedition CK06-06</strain>
    </source>
</reference>
<accession>X1DZN7</accession>
<dbReference type="AlphaFoldDB" id="X1DZN7"/>